<comment type="caution">
    <text evidence="4">The sequence shown here is derived from an EMBL/GenBank/DDBJ whole genome shotgun (WGS) entry which is preliminary data.</text>
</comment>
<dbReference type="InterPro" id="IPR036388">
    <property type="entry name" value="WH-like_DNA-bd_sf"/>
</dbReference>
<reference evidence="4 5" key="1">
    <citation type="submission" date="2019-10" db="EMBL/GenBank/DDBJ databases">
        <title>A soil myxobacterium in the family Polyangiaceae.</title>
        <authorList>
            <person name="Li Y."/>
            <person name="Wang J."/>
        </authorList>
    </citation>
    <scope>NUCLEOTIDE SEQUENCE [LARGE SCALE GENOMIC DNA]</scope>
    <source>
        <strain evidence="4 5">DSM 14734</strain>
    </source>
</reference>
<dbReference type="EMBL" id="WJIE01000005">
    <property type="protein sequence ID" value="MRG93695.1"/>
    <property type="molecule type" value="Genomic_DNA"/>
</dbReference>
<sequence length="320" mass="35583">MRSSRLLALLLVLQRRRHATATELAEELAVSVRTLYRDIAALIAAGVPLWTESGPGGGVRLAPGWRTQLDGLTAEEASALFLSGAPQAVADLGLAAVAVTARAKVDATLPAELRGRASRIRERFFLDAPGWFTRRDKLDALPVVAEAVWEGRRLDLRHGDHAARRRVDPLGLVLKAGTWYLVARHRRQIKTYRMSRIHRAELRPESFVRPAHFDLAAFWSESSAAFDRSLLTYRCRVRLSPRAERQLPHVVPHDAVRRMLEDAAPPDAEGFRTVELLLESEDVATDQLTGLGDGVEVLAPEALRRRLYAVGMRMAMRNGC</sequence>
<feature type="domain" description="WYL" evidence="2">
    <location>
        <begin position="140"/>
        <end position="201"/>
    </location>
</feature>
<dbReference type="Pfam" id="PF13280">
    <property type="entry name" value="WYL"/>
    <property type="match status" value="1"/>
</dbReference>
<dbReference type="SUPFAM" id="SSF46785">
    <property type="entry name" value="Winged helix' DNA-binding domain"/>
    <property type="match status" value="1"/>
</dbReference>
<dbReference type="AlphaFoldDB" id="A0A6N7PTW2"/>
<dbReference type="InterPro" id="IPR028349">
    <property type="entry name" value="PafC-like"/>
</dbReference>
<dbReference type="Gene3D" id="1.10.10.10">
    <property type="entry name" value="Winged helix-like DNA-binding domain superfamily/Winged helix DNA-binding domain"/>
    <property type="match status" value="1"/>
</dbReference>
<dbReference type="PANTHER" id="PTHR34580">
    <property type="match status" value="1"/>
</dbReference>
<keyword evidence="5" id="KW-1185">Reference proteome</keyword>
<evidence type="ECO:0000313" key="5">
    <source>
        <dbReference type="Proteomes" id="UP000440224"/>
    </source>
</evidence>
<dbReference type="Pfam" id="PF08279">
    <property type="entry name" value="HTH_11"/>
    <property type="match status" value="1"/>
</dbReference>
<dbReference type="PROSITE" id="PS52050">
    <property type="entry name" value="WYL"/>
    <property type="match status" value="1"/>
</dbReference>
<gene>
    <name evidence="4" type="ORF">GF068_17520</name>
</gene>
<evidence type="ECO:0000259" key="1">
    <source>
        <dbReference type="Pfam" id="PF08279"/>
    </source>
</evidence>
<feature type="domain" description="Helix-turn-helix type 11" evidence="1">
    <location>
        <begin position="5"/>
        <end position="56"/>
    </location>
</feature>
<feature type="domain" description="WCX" evidence="3">
    <location>
        <begin position="232"/>
        <end position="315"/>
    </location>
</feature>
<evidence type="ECO:0000259" key="2">
    <source>
        <dbReference type="Pfam" id="PF13280"/>
    </source>
</evidence>
<evidence type="ECO:0000259" key="3">
    <source>
        <dbReference type="Pfam" id="PF25583"/>
    </source>
</evidence>
<dbReference type="Proteomes" id="UP000440224">
    <property type="component" value="Unassembled WGS sequence"/>
</dbReference>
<dbReference type="PANTHER" id="PTHR34580:SF1">
    <property type="entry name" value="PROTEIN PAFC"/>
    <property type="match status" value="1"/>
</dbReference>
<dbReference type="InterPro" id="IPR026881">
    <property type="entry name" value="WYL_dom"/>
</dbReference>
<proteinExistence type="predicted"/>
<evidence type="ECO:0000313" key="4">
    <source>
        <dbReference type="EMBL" id="MRG93695.1"/>
    </source>
</evidence>
<organism evidence="4 5">
    <name type="scientific">Polyangium spumosum</name>
    <dbReference type="NCBI Taxonomy" id="889282"/>
    <lineage>
        <taxon>Bacteria</taxon>
        <taxon>Pseudomonadati</taxon>
        <taxon>Myxococcota</taxon>
        <taxon>Polyangia</taxon>
        <taxon>Polyangiales</taxon>
        <taxon>Polyangiaceae</taxon>
        <taxon>Polyangium</taxon>
    </lineage>
</organism>
<dbReference type="InterPro" id="IPR051534">
    <property type="entry name" value="CBASS_pafABC_assoc_protein"/>
</dbReference>
<dbReference type="InterPro" id="IPR057727">
    <property type="entry name" value="WCX_dom"/>
</dbReference>
<accession>A0A6N7PTW2</accession>
<dbReference type="RefSeq" id="WP_338046437.1">
    <property type="nucleotide sequence ID" value="NZ_WJIE01000005.1"/>
</dbReference>
<dbReference type="InterPro" id="IPR013196">
    <property type="entry name" value="HTH_11"/>
</dbReference>
<dbReference type="InterPro" id="IPR036390">
    <property type="entry name" value="WH_DNA-bd_sf"/>
</dbReference>
<protein>
    <submittedName>
        <fullName evidence="4">WYL domain-containing protein</fullName>
    </submittedName>
</protein>
<name>A0A6N7PTW2_9BACT</name>
<dbReference type="Pfam" id="PF25583">
    <property type="entry name" value="WCX"/>
    <property type="match status" value="1"/>
</dbReference>
<dbReference type="PIRSF" id="PIRSF016838">
    <property type="entry name" value="PafC"/>
    <property type="match status" value="1"/>
</dbReference>